<evidence type="ECO:0000313" key="1">
    <source>
        <dbReference type="EMBL" id="QYO78114.1"/>
    </source>
</evidence>
<name>A0ABX8WK51_9HYPH</name>
<dbReference type="EMBL" id="CP080590">
    <property type="protein sequence ID" value="QYO78114.1"/>
    <property type="molecule type" value="Genomic_DNA"/>
</dbReference>
<accession>A0ABX8WK51</accession>
<dbReference type="Proteomes" id="UP000825799">
    <property type="component" value="Chromosome"/>
</dbReference>
<gene>
    <name evidence="1" type="ORF">K1X15_06020</name>
</gene>
<reference evidence="1 2" key="1">
    <citation type="submission" date="2021-08" db="EMBL/GenBank/DDBJ databases">
        <title>Devosia salina sp. nov., isolated from the South China Sea sediment.</title>
        <authorList>
            <person name="Zhou Z."/>
        </authorList>
    </citation>
    <scope>NUCLEOTIDE SEQUENCE [LARGE SCALE GENOMIC DNA]</scope>
    <source>
        <strain evidence="1 2">SCS-3</strain>
    </source>
</reference>
<proteinExistence type="predicted"/>
<keyword evidence="2" id="KW-1185">Reference proteome</keyword>
<dbReference type="RefSeq" id="WP_220306594.1">
    <property type="nucleotide sequence ID" value="NZ_CP080590.1"/>
</dbReference>
<organism evidence="1 2">
    <name type="scientific">Devosia salina</name>
    <dbReference type="NCBI Taxonomy" id="2860336"/>
    <lineage>
        <taxon>Bacteria</taxon>
        <taxon>Pseudomonadati</taxon>
        <taxon>Pseudomonadota</taxon>
        <taxon>Alphaproteobacteria</taxon>
        <taxon>Hyphomicrobiales</taxon>
        <taxon>Devosiaceae</taxon>
        <taxon>Devosia</taxon>
    </lineage>
</organism>
<protein>
    <submittedName>
        <fullName evidence="1">Uncharacterized protein</fullName>
    </submittedName>
</protein>
<sequence length="52" mass="6192">MSWISIRTARGVIKIKPRWQMRWAERTGKVRVIDLGLVIIAWWSDDDLARLQ</sequence>
<evidence type="ECO:0000313" key="2">
    <source>
        <dbReference type="Proteomes" id="UP000825799"/>
    </source>
</evidence>